<dbReference type="PANTHER" id="PTHR31286">
    <property type="entry name" value="GLYCINE-RICH CELL WALL STRUCTURAL PROTEIN 1.8-LIKE"/>
    <property type="match status" value="1"/>
</dbReference>
<dbReference type="SUPFAM" id="SSF57756">
    <property type="entry name" value="Retrovirus zinc finger-like domains"/>
    <property type="match status" value="1"/>
</dbReference>
<dbReference type="AlphaFoldDB" id="A0A2I0VUN6"/>
<proteinExistence type="predicted"/>
<evidence type="ECO:0000256" key="1">
    <source>
        <dbReference type="PROSITE-ProRule" id="PRU00047"/>
    </source>
</evidence>
<keyword evidence="1" id="KW-0862">Zinc</keyword>
<feature type="domain" description="CCHC-type" evidence="2">
    <location>
        <begin position="45"/>
        <end position="60"/>
    </location>
</feature>
<sequence length="168" mass="19317">MGEREFARACIRIKLNSKLPCGIWVEGLNGTFFQKFEYENLSSLCFKCGRIGHKDSVCPNVSENPNLVDKEPPKCSIQGVDNSYGPWMHVKFKNKKRQKILLDKKQSDLQSKDNHVKRDSRRNPIVDITSDLVIFNKHSVLSEQDNMDAVEVVNKVDFDKKLIEDADF</sequence>
<evidence type="ECO:0000259" key="2">
    <source>
        <dbReference type="PROSITE" id="PS50158"/>
    </source>
</evidence>
<organism evidence="3 4">
    <name type="scientific">Dendrobium catenatum</name>
    <dbReference type="NCBI Taxonomy" id="906689"/>
    <lineage>
        <taxon>Eukaryota</taxon>
        <taxon>Viridiplantae</taxon>
        <taxon>Streptophyta</taxon>
        <taxon>Embryophyta</taxon>
        <taxon>Tracheophyta</taxon>
        <taxon>Spermatophyta</taxon>
        <taxon>Magnoliopsida</taxon>
        <taxon>Liliopsida</taxon>
        <taxon>Asparagales</taxon>
        <taxon>Orchidaceae</taxon>
        <taxon>Epidendroideae</taxon>
        <taxon>Malaxideae</taxon>
        <taxon>Dendrobiinae</taxon>
        <taxon>Dendrobium</taxon>
    </lineage>
</organism>
<protein>
    <recommendedName>
        <fullName evidence="2">CCHC-type domain-containing protein</fullName>
    </recommendedName>
</protein>
<dbReference type="EMBL" id="KZ503221">
    <property type="protein sequence ID" value="PKU67109.1"/>
    <property type="molecule type" value="Genomic_DNA"/>
</dbReference>
<reference evidence="3 4" key="1">
    <citation type="journal article" date="2016" name="Sci. Rep.">
        <title>The Dendrobium catenatum Lindl. genome sequence provides insights into polysaccharide synthase, floral development and adaptive evolution.</title>
        <authorList>
            <person name="Zhang G.Q."/>
            <person name="Xu Q."/>
            <person name="Bian C."/>
            <person name="Tsai W.C."/>
            <person name="Yeh C.M."/>
            <person name="Liu K.W."/>
            <person name="Yoshida K."/>
            <person name="Zhang L.S."/>
            <person name="Chang S.B."/>
            <person name="Chen F."/>
            <person name="Shi Y."/>
            <person name="Su Y.Y."/>
            <person name="Zhang Y.Q."/>
            <person name="Chen L.J."/>
            <person name="Yin Y."/>
            <person name="Lin M."/>
            <person name="Huang H."/>
            <person name="Deng H."/>
            <person name="Wang Z.W."/>
            <person name="Zhu S.L."/>
            <person name="Zhao X."/>
            <person name="Deng C."/>
            <person name="Niu S.C."/>
            <person name="Huang J."/>
            <person name="Wang M."/>
            <person name="Liu G.H."/>
            <person name="Yang H.J."/>
            <person name="Xiao X.J."/>
            <person name="Hsiao Y.Y."/>
            <person name="Wu W.L."/>
            <person name="Chen Y.Y."/>
            <person name="Mitsuda N."/>
            <person name="Ohme-Takagi M."/>
            <person name="Luo Y.B."/>
            <person name="Van de Peer Y."/>
            <person name="Liu Z.J."/>
        </authorList>
    </citation>
    <scope>NUCLEOTIDE SEQUENCE [LARGE SCALE GENOMIC DNA]</scope>
    <source>
        <tissue evidence="3">The whole plant</tissue>
    </source>
</reference>
<dbReference type="PROSITE" id="PS50158">
    <property type="entry name" value="ZF_CCHC"/>
    <property type="match status" value="1"/>
</dbReference>
<accession>A0A2I0VUN6</accession>
<dbReference type="GO" id="GO:0003676">
    <property type="term" value="F:nucleic acid binding"/>
    <property type="evidence" value="ECO:0007669"/>
    <property type="project" value="InterPro"/>
</dbReference>
<dbReference type="PANTHER" id="PTHR31286:SF99">
    <property type="entry name" value="DUF4283 DOMAIN-CONTAINING PROTEIN"/>
    <property type="match status" value="1"/>
</dbReference>
<name>A0A2I0VUN6_9ASPA</name>
<dbReference type="InterPro" id="IPR040256">
    <property type="entry name" value="At4g02000-like"/>
</dbReference>
<dbReference type="Proteomes" id="UP000233837">
    <property type="component" value="Unassembled WGS sequence"/>
</dbReference>
<gene>
    <name evidence="3" type="ORF">MA16_Dca008898</name>
</gene>
<keyword evidence="1" id="KW-0479">Metal-binding</keyword>
<reference evidence="3 4" key="2">
    <citation type="journal article" date="2017" name="Nature">
        <title>The Apostasia genome and the evolution of orchids.</title>
        <authorList>
            <person name="Zhang G.Q."/>
            <person name="Liu K.W."/>
            <person name="Li Z."/>
            <person name="Lohaus R."/>
            <person name="Hsiao Y.Y."/>
            <person name="Niu S.C."/>
            <person name="Wang J.Y."/>
            <person name="Lin Y.C."/>
            <person name="Xu Q."/>
            <person name="Chen L.J."/>
            <person name="Yoshida K."/>
            <person name="Fujiwara S."/>
            <person name="Wang Z.W."/>
            <person name="Zhang Y.Q."/>
            <person name="Mitsuda N."/>
            <person name="Wang M."/>
            <person name="Liu G.H."/>
            <person name="Pecoraro L."/>
            <person name="Huang H.X."/>
            <person name="Xiao X.J."/>
            <person name="Lin M."/>
            <person name="Wu X.Y."/>
            <person name="Wu W.L."/>
            <person name="Chen Y.Y."/>
            <person name="Chang S.B."/>
            <person name="Sakamoto S."/>
            <person name="Ohme-Takagi M."/>
            <person name="Yagi M."/>
            <person name="Zeng S.J."/>
            <person name="Shen C.Y."/>
            <person name="Yeh C.M."/>
            <person name="Luo Y.B."/>
            <person name="Tsai W.C."/>
            <person name="Van de Peer Y."/>
            <person name="Liu Z.J."/>
        </authorList>
    </citation>
    <scope>NUCLEOTIDE SEQUENCE [LARGE SCALE GENOMIC DNA]</scope>
    <source>
        <tissue evidence="3">The whole plant</tissue>
    </source>
</reference>
<keyword evidence="1" id="KW-0863">Zinc-finger</keyword>
<dbReference type="InterPro" id="IPR025836">
    <property type="entry name" value="Zn_knuckle_CX2CX4HX4C"/>
</dbReference>
<dbReference type="InterPro" id="IPR036875">
    <property type="entry name" value="Znf_CCHC_sf"/>
</dbReference>
<keyword evidence="4" id="KW-1185">Reference proteome</keyword>
<dbReference type="GO" id="GO:0008270">
    <property type="term" value="F:zinc ion binding"/>
    <property type="evidence" value="ECO:0007669"/>
    <property type="project" value="UniProtKB-KW"/>
</dbReference>
<dbReference type="Pfam" id="PF14392">
    <property type="entry name" value="zf-CCHC_4"/>
    <property type="match status" value="1"/>
</dbReference>
<dbReference type="InterPro" id="IPR001878">
    <property type="entry name" value="Znf_CCHC"/>
</dbReference>
<evidence type="ECO:0000313" key="3">
    <source>
        <dbReference type="EMBL" id="PKU67109.1"/>
    </source>
</evidence>
<evidence type="ECO:0000313" key="4">
    <source>
        <dbReference type="Proteomes" id="UP000233837"/>
    </source>
</evidence>
<dbReference type="STRING" id="906689.A0A2I0VUN6"/>